<dbReference type="InterPro" id="IPR011330">
    <property type="entry name" value="Glyco_hydro/deAcase_b/a-brl"/>
</dbReference>
<organism evidence="3 4">
    <name type="scientific">Acrobeloides nanus</name>
    <dbReference type="NCBI Taxonomy" id="290746"/>
    <lineage>
        <taxon>Eukaryota</taxon>
        <taxon>Metazoa</taxon>
        <taxon>Ecdysozoa</taxon>
        <taxon>Nematoda</taxon>
        <taxon>Chromadorea</taxon>
        <taxon>Rhabditida</taxon>
        <taxon>Tylenchina</taxon>
        <taxon>Cephalobomorpha</taxon>
        <taxon>Cephaloboidea</taxon>
        <taxon>Cephalobidae</taxon>
        <taxon>Acrobeloides</taxon>
    </lineage>
</organism>
<dbReference type="AlphaFoldDB" id="A0A914C7M7"/>
<evidence type="ECO:0000313" key="3">
    <source>
        <dbReference type="Proteomes" id="UP000887540"/>
    </source>
</evidence>
<keyword evidence="1" id="KW-0732">Signal</keyword>
<accession>A0A914C7M7</accession>
<dbReference type="GO" id="GO:0004559">
    <property type="term" value="F:alpha-mannosidase activity"/>
    <property type="evidence" value="ECO:0007669"/>
    <property type="project" value="InterPro"/>
</dbReference>
<dbReference type="InterPro" id="IPR027291">
    <property type="entry name" value="Glyco_hydro_38_N_sf"/>
</dbReference>
<dbReference type="GO" id="GO:0005764">
    <property type="term" value="C:lysosome"/>
    <property type="evidence" value="ECO:0007669"/>
    <property type="project" value="TreeGrafter"/>
</dbReference>
<feature type="domain" description="Glycoside hydrolase family 38 N-terminal" evidence="2">
    <location>
        <begin position="134"/>
        <end position="223"/>
    </location>
</feature>
<dbReference type="Proteomes" id="UP000887540">
    <property type="component" value="Unplaced"/>
</dbReference>
<dbReference type="SUPFAM" id="SSF88713">
    <property type="entry name" value="Glycoside hydrolase/deacetylase"/>
    <property type="match status" value="1"/>
</dbReference>
<dbReference type="GO" id="GO:0006013">
    <property type="term" value="P:mannose metabolic process"/>
    <property type="evidence" value="ECO:0007669"/>
    <property type="project" value="InterPro"/>
</dbReference>
<reference evidence="4" key="1">
    <citation type="submission" date="2022-11" db="UniProtKB">
        <authorList>
            <consortium name="WormBaseParasite"/>
        </authorList>
    </citation>
    <scope>IDENTIFICATION</scope>
</reference>
<dbReference type="PANTHER" id="PTHR11607:SF3">
    <property type="entry name" value="LYSOSOMAL ALPHA-MANNOSIDASE"/>
    <property type="match status" value="1"/>
</dbReference>
<feature type="chain" id="PRO_5037403287" evidence="1">
    <location>
        <begin position="18"/>
        <end position="229"/>
    </location>
</feature>
<dbReference type="InterPro" id="IPR000602">
    <property type="entry name" value="Glyco_hydro_38_N"/>
</dbReference>
<protein>
    <submittedName>
        <fullName evidence="4">Glycoside hydrolase family 38 N-terminal domain-containing protein</fullName>
    </submittedName>
</protein>
<dbReference type="InterPro" id="IPR050843">
    <property type="entry name" value="Glycosyl_Hydrlase_38"/>
</dbReference>
<evidence type="ECO:0000313" key="4">
    <source>
        <dbReference type="WBParaSite" id="ACRNAN_Path_5.g11.t1"/>
    </source>
</evidence>
<proteinExistence type="predicted"/>
<evidence type="ECO:0000259" key="2">
    <source>
        <dbReference type="Pfam" id="PF01074"/>
    </source>
</evidence>
<feature type="signal peptide" evidence="1">
    <location>
        <begin position="1"/>
        <end position="17"/>
    </location>
</feature>
<name>A0A914C7M7_9BILA</name>
<keyword evidence="3" id="KW-1185">Reference proteome</keyword>
<dbReference type="Pfam" id="PF01074">
    <property type="entry name" value="Glyco_hydro_38N"/>
    <property type="match status" value="2"/>
</dbReference>
<sequence length="229" mass="27701">MTSFFFFFAIYIILINADKCSWDNCHKWNHSQINIHFISHTHNDLGWISTYDELYEPGPWRPSLRNTGVKEIINTIVYELNKNTTRRFSYSETDETLFTEQHHWHNHKGPACWESEYHLSCRDEPFVENEQQGKVNVDKILDKFVKYILSRIPTQKHRHFLVLMGDDFTHSVPDSFMLNLEKLIYYLNQKYYDIINAFFSTPSCYFKAINEIVKRKHKFYLEWTYQARF</sequence>
<dbReference type="PANTHER" id="PTHR11607">
    <property type="entry name" value="ALPHA-MANNOSIDASE"/>
    <property type="match status" value="1"/>
</dbReference>
<evidence type="ECO:0000256" key="1">
    <source>
        <dbReference type="SAM" id="SignalP"/>
    </source>
</evidence>
<dbReference type="WBParaSite" id="ACRNAN_Path_5.g11.t1">
    <property type="protein sequence ID" value="ACRNAN_Path_5.g11.t1"/>
    <property type="gene ID" value="ACRNAN_Path_5.g11"/>
</dbReference>
<feature type="domain" description="Glycoside hydrolase family 38 N-terminal" evidence="2">
    <location>
        <begin position="34"/>
        <end position="95"/>
    </location>
</feature>
<dbReference type="Gene3D" id="3.20.110.10">
    <property type="entry name" value="Glycoside hydrolase 38, N terminal domain"/>
    <property type="match status" value="1"/>
</dbReference>